<evidence type="ECO:0000256" key="1">
    <source>
        <dbReference type="ARBA" id="ARBA00022737"/>
    </source>
</evidence>
<dbReference type="InterPro" id="IPR016024">
    <property type="entry name" value="ARM-type_fold"/>
</dbReference>
<accession>A0ABD1WL45</accession>
<dbReference type="Proteomes" id="UP001604277">
    <property type="component" value="Unassembled WGS sequence"/>
</dbReference>
<name>A0ABD1WL45_9LAMI</name>
<evidence type="ECO:0000256" key="2">
    <source>
        <dbReference type="SAM" id="Phobius"/>
    </source>
</evidence>
<evidence type="ECO:0000313" key="4">
    <source>
        <dbReference type="Proteomes" id="UP001604277"/>
    </source>
</evidence>
<dbReference type="Gene3D" id="1.25.10.10">
    <property type="entry name" value="Leucine-rich Repeat Variant"/>
    <property type="match status" value="1"/>
</dbReference>
<dbReference type="InterPro" id="IPR000225">
    <property type="entry name" value="Armadillo"/>
</dbReference>
<dbReference type="Pfam" id="PF00514">
    <property type="entry name" value="Arm"/>
    <property type="match status" value="1"/>
</dbReference>
<dbReference type="PANTHER" id="PTHR46043">
    <property type="entry name" value="ARM REPEAT SUPERFAMILY PROTEIN"/>
    <property type="match status" value="1"/>
</dbReference>
<sequence length="141" mass="15679">MCYFKRRNKKSSGLFRWSTATRICSWGIEKLGCSWIIYVLVSLGLLPRLVYALKLGSLGAHKAVASAICLIGSSTEMKRIVGESRCIPLLIKMLEAKSNNAREDAAQAISSLMTLSHREVQRDNKSVPNFVVLRYPSSMSP</sequence>
<proteinExistence type="predicted"/>
<keyword evidence="2" id="KW-0472">Membrane</keyword>
<evidence type="ECO:0000313" key="3">
    <source>
        <dbReference type="EMBL" id="KAL2549110.1"/>
    </source>
</evidence>
<dbReference type="PANTHER" id="PTHR46043:SF9">
    <property type="entry name" value="ARM REPEAT SUPERFAMILY PROTEIN"/>
    <property type="match status" value="1"/>
</dbReference>
<dbReference type="EMBL" id="JBFOLJ010000003">
    <property type="protein sequence ID" value="KAL2549110.1"/>
    <property type="molecule type" value="Genomic_DNA"/>
</dbReference>
<feature type="transmembrane region" description="Helical" evidence="2">
    <location>
        <begin position="35"/>
        <end position="53"/>
    </location>
</feature>
<dbReference type="SUPFAM" id="SSF48371">
    <property type="entry name" value="ARM repeat"/>
    <property type="match status" value="1"/>
</dbReference>
<dbReference type="InterPro" id="IPR011989">
    <property type="entry name" value="ARM-like"/>
</dbReference>
<keyword evidence="4" id="KW-1185">Reference proteome</keyword>
<keyword evidence="2" id="KW-1133">Transmembrane helix</keyword>
<keyword evidence="2" id="KW-0812">Transmembrane</keyword>
<organism evidence="3 4">
    <name type="scientific">Forsythia ovata</name>
    <dbReference type="NCBI Taxonomy" id="205694"/>
    <lineage>
        <taxon>Eukaryota</taxon>
        <taxon>Viridiplantae</taxon>
        <taxon>Streptophyta</taxon>
        <taxon>Embryophyta</taxon>
        <taxon>Tracheophyta</taxon>
        <taxon>Spermatophyta</taxon>
        <taxon>Magnoliopsida</taxon>
        <taxon>eudicotyledons</taxon>
        <taxon>Gunneridae</taxon>
        <taxon>Pentapetalae</taxon>
        <taxon>asterids</taxon>
        <taxon>lamiids</taxon>
        <taxon>Lamiales</taxon>
        <taxon>Oleaceae</taxon>
        <taxon>Forsythieae</taxon>
        <taxon>Forsythia</taxon>
    </lineage>
</organism>
<protein>
    <submittedName>
        <fullName evidence="3">Protein ARABIDILLO 2-like</fullName>
    </submittedName>
</protein>
<keyword evidence="1" id="KW-0677">Repeat</keyword>
<gene>
    <name evidence="3" type="ORF">Fot_10640</name>
</gene>
<reference evidence="4" key="1">
    <citation type="submission" date="2024-07" db="EMBL/GenBank/DDBJ databases">
        <title>Two chromosome-level genome assemblies of Korean endemic species Abeliophyllum distichum and Forsythia ovata (Oleaceae).</title>
        <authorList>
            <person name="Jang H."/>
        </authorList>
    </citation>
    <scope>NUCLEOTIDE SEQUENCE [LARGE SCALE GENOMIC DNA]</scope>
</reference>
<dbReference type="AlphaFoldDB" id="A0ABD1WL45"/>
<comment type="caution">
    <text evidence="3">The sequence shown here is derived from an EMBL/GenBank/DDBJ whole genome shotgun (WGS) entry which is preliminary data.</text>
</comment>